<organism evidence="2 3">
    <name type="scientific">Deinandra increscens subsp. villosa</name>
    <dbReference type="NCBI Taxonomy" id="3103831"/>
    <lineage>
        <taxon>Eukaryota</taxon>
        <taxon>Viridiplantae</taxon>
        <taxon>Streptophyta</taxon>
        <taxon>Embryophyta</taxon>
        <taxon>Tracheophyta</taxon>
        <taxon>Spermatophyta</taxon>
        <taxon>Magnoliopsida</taxon>
        <taxon>eudicotyledons</taxon>
        <taxon>Gunneridae</taxon>
        <taxon>Pentapetalae</taxon>
        <taxon>asterids</taxon>
        <taxon>campanulids</taxon>
        <taxon>Asterales</taxon>
        <taxon>Asteraceae</taxon>
        <taxon>Asteroideae</taxon>
        <taxon>Heliantheae alliance</taxon>
        <taxon>Madieae</taxon>
        <taxon>Madiinae</taxon>
        <taxon>Deinandra</taxon>
    </lineage>
</organism>
<evidence type="ECO:0000259" key="1">
    <source>
        <dbReference type="Pfam" id="PF08423"/>
    </source>
</evidence>
<dbReference type="PANTHER" id="PTHR22942">
    <property type="entry name" value="RECA/RAD51/RADA DNA STRAND-PAIRING FAMILY MEMBER"/>
    <property type="match status" value="1"/>
</dbReference>
<protein>
    <recommendedName>
        <fullName evidence="1">Rad51-like C-terminal domain-containing protein</fullName>
    </recommendedName>
</protein>
<dbReference type="InterPro" id="IPR027417">
    <property type="entry name" value="P-loop_NTPase"/>
</dbReference>
<dbReference type="GO" id="GO:0003690">
    <property type="term" value="F:double-stranded DNA binding"/>
    <property type="evidence" value="ECO:0007669"/>
    <property type="project" value="TreeGrafter"/>
</dbReference>
<dbReference type="GO" id="GO:0000150">
    <property type="term" value="F:DNA strand exchange activity"/>
    <property type="evidence" value="ECO:0007669"/>
    <property type="project" value="TreeGrafter"/>
</dbReference>
<dbReference type="AlphaFoldDB" id="A0AAP0CCJ4"/>
<keyword evidence="3" id="KW-1185">Reference proteome</keyword>
<name>A0AAP0CCJ4_9ASTR</name>
<accession>A0AAP0CCJ4</accession>
<dbReference type="GO" id="GO:0006312">
    <property type="term" value="P:mitotic recombination"/>
    <property type="evidence" value="ECO:0007669"/>
    <property type="project" value="TreeGrafter"/>
</dbReference>
<dbReference type="InterPro" id="IPR013632">
    <property type="entry name" value="Rad51_C"/>
</dbReference>
<dbReference type="GO" id="GO:0000794">
    <property type="term" value="C:condensed nuclear chromosome"/>
    <property type="evidence" value="ECO:0007669"/>
    <property type="project" value="TreeGrafter"/>
</dbReference>
<proteinExistence type="predicted"/>
<dbReference type="PANTHER" id="PTHR22942:SF39">
    <property type="entry name" value="DNA REPAIR PROTEIN RAD51 HOMOLOG 1"/>
    <property type="match status" value="1"/>
</dbReference>
<comment type="caution">
    <text evidence="2">The sequence shown here is derived from an EMBL/GenBank/DDBJ whole genome shotgun (WGS) entry which is preliminary data.</text>
</comment>
<feature type="domain" description="Rad51-like C-terminal" evidence="1">
    <location>
        <begin position="31"/>
        <end position="92"/>
    </location>
</feature>
<dbReference type="EMBL" id="JBCNJP010000025">
    <property type="protein sequence ID" value="KAK9054304.1"/>
    <property type="molecule type" value="Genomic_DNA"/>
</dbReference>
<sequence length="107" mass="11715">MVAGGVLGQEALKSPTVREQRAEKWWMCCDGERFALMIVDSATALYRTDFSGRGEAAHQIHLAKFPRSLQKLANEFGRAVVAQVGIKSCIEAKEQSMVHGRCTSSSS</sequence>
<reference evidence="2 3" key="1">
    <citation type="submission" date="2024-04" db="EMBL/GenBank/DDBJ databases">
        <title>The reference genome of an endangered Asteraceae, Deinandra increscens subsp. villosa, native to the Central Coast of California.</title>
        <authorList>
            <person name="Guilliams M."/>
            <person name="Hasenstab-Lehman K."/>
            <person name="Meyer R."/>
            <person name="Mcevoy S."/>
        </authorList>
    </citation>
    <scope>NUCLEOTIDE SEQUENCE [LARGE SCALE GENOMIC DNA]</scope>
    <source>
        <tissue evidence="2">Leaf</tissue>
    </source>
</reference>
<dbReference type="Gene3D" id="3.40.50.300">
    <property type="entry name" value="P-loop containing nucleotide triphosphate hydrolases"/>
    <property type="match status" value="1"/>
</dbReference>
<dbReference type="GO" id="GO:0007131">
    <property type="term" value="P:reciprocal meiotic recombination"/>
    <property type="evidence" value="ECO:0007669"/>
    <property type="project" value="TreeGrafter"/>
</dbReference>
<dbReference type="GO" id="GO:0003697">
    <property type="term" value="F:single-stranded DNA binding"/>
    <property type="evidence" value="ECO:0007669"/>
    <property type="project" value="TreeGrafter"/>
</dbReference>
<evidence type="ECO:0000313" key="2">
    <source>
        <dbReference type="EMBL" id="KAK9054304.1"/>
    </source>
</evidence>
<gene>
    <name evidence="2" type="ORF">SSX86_025382</name>
</gene>
<dbReference type="Pfam" id="PF08423">
    <property type="entry name" value="Rad51"/>
    <property type="match status" value="1"/>
</dbReference>
<dbReference type="GO" id="GO:0042148">
    <property type="term" value="P:DNA strand invasion"/>
    <property type="evidence" value="ECO:0007669"/>
    <property type="project" value="TreeGrafter"/>
</dbReference>
<dbReference type="GO" id="GO:0070192">
    <property type="term" value="P:chromosome organization involved in meiotic cell cycle"/>
    <property type="evidence" value="ECO:0007669"/>
    <property type="project" value="TreeGrafter"/>
</dbReference>
<dbReference type="GO" id="GO:0000730">
    <property type="term" value="P:DNA recombinase assembly"/>
    <property type="evidence" value="ECO:0007669"/>
    <property type="project" value="TreeGrafter"/>
</dbReference>
<evidence type="ECO:0000313" key="3">
    <source>
        <dbReference type="Proteomes" id="UP001408789"/>
    </source>
</evidence>
<dbReference type="Proteomes" id="UP001408789">
    <property type="component" value="Unassembled WGS sequence"/>
</dbReference>
<dbReference type="GO" id="GO:0008094">
    <property type="term" value="F:ATP-dependent activity, acting on DNA"/>
    <property type="evidence" value="ECO:0007669"/>
    <property type="project" value="TreeGrafter"/>
</dbReference>